<dbReference type="AlphaFoldDB" id="A0A1G7H7P6"/>
<reference evidence="1 2" key="1">
    <citation type="submission" date="2016-10" db="EMBL/GenBank/DDBJ databases">
        <authorList>
            <person name="de Groot N.N."/>
        </authorList>
    </citation>
    <scope>NUCLEOTIDE SEQUENCE [LARGE SCALE GENOMIC DNA]</scope>
    <source>
        <strain evidence="1 2">DSM 22220</strain>
    </source>
</reference>
<dbReference type="RefSeq" id="WP_090525664.1">
    <property type="nucleotide sequence ID" value="NZ_FNAH01000018.1"/>
</dbReference>
<dbReference type="OrthoDB" id="7205619at2"/>
<keyword evidence="2" id="KW-1185">Reference proteome</keyword>
<protein>
    <submittedName>
        <fullName evidence="1">Uncharacterized protein</fullName>
    </submittedName>
</protein>
<proteinExistence type="predicted"/>
<name>A0A1G7H7P6_9RHOB</name>
<organism evidence="1 2">
    <name type="scientific">Paracoccus isoporae</name>
    <dbReference type="NCBI Taxonomy" id="591205"/>
    <lineage>
        <taxon>Bacteria</taxon>
        <taxon>Pseudomonadati</taxon>
        <taxon>Pseudomonadota</taxon>
        <taxon>Alphaproteobacteria</taxon>
        <taxon>Rhodobacterales</taxon>
        <taxon>Paracoccaceae</taxon>
        <taxon>Paracoccus</taxon>
    </lineage>
</organism>
<dbReference type="STRING" id="591205.SAMN05421538_11813"/>
<gene>
    <name evidence="1" type="ORF">SAMN05421538_11813</name>
</gene>
<dbReference type="EMBL" id="FNAH01000018">
    <property type="protein sequence ID" value="SDE96438.1"/>
    <property type="molecule type" value="Genomic_DNA"/>
</dbReference>
<evidence type="ECO:0000313" key="2">
    <source>
        <dbReference type="Proteomes" id="UP000199344"/>
    </source>
</evidence>
<accession>A0A1G7H7P6</accession>
<sequence>MGMIETASRIIKRFGQTATFERPGESGGTPWDPEPGTPTFHTAIVAVVDYEQEHRDGTLIQANDLRVLVSVVGLDIVPNLADRLTIGGAEYSIANVTPLAPDGTVRMYDLQVRR</sequence>
<dbReference type="Proteomes" id="UP000199344">
    <property type="component" value="Unassembled WGS sequence"/>
</dbReference>
<evidence type="ECO:0000313" key="1">
    <source>
        <dbReference type="EMBL" id="SDE96438.1"/>
    </source>
</evidence>